<dbReference type="InterPro" id="IPR023984">
    <property type="entry name" value="rSAM_ocin_1"/>
</dbReference>
<dbReference type="InterPro" id="IPR006638">
    <property type="entry name" value="Elp3/MiaA/NifB-like_rSAM"/>
</dbReference>
<accession>A0ABV7YLA1</accession>
<dbReference type="PANTHER" id="PTHR43409:SF7">
    <property type="entry name" value="BLL1977 PROTEIN"/>
    <property type="match status" value="1"/>
</dbReference>
<evidence type="ECO:0000256" key="4">
    <source>
        <dbReference type="ARBA" id="ARBA00023004"/>
    </source>
</evidence>
<evidence type="ECO:0000256" key="3">
    <source>
        <dbReference type="ARBA" id="ARBA00022723"/>
    </source>
</evidence>
<protein>
    <submittedName>
        <fullName evidence="7">RiPP maturation radical SAM C-methyltransferase</fullName>
    </submittedName>
</protein>
<dbReference type="InterPro" id="IPR023404">
    <property type="entry name" value="rSAM_horseshoe"/>
</dbReference>
<dbReference type="Proteomes" id="UP001595699">
    <property type="component" value="Unassembled WGS sequence"/>
</dbReference>
<keyword evidence="8" id="KW-1185">Reference proteome</keyword>
<feature type="domain" description="B12-binding" evidence="6">
    <location>
        <begin position="74"/>
        <end position="210"/>
    </location>
</feature>
<organism evidence="7 8">
    <name type="scientific">Tenggerimyces flavus</name>
    <dbReference type="NCBI Taxonomy" id="1708749"/>
    <lineage>
        <taxon>Bacteria</taxon>
        <taxon>Bacillati</taxon>
        <taxon>Actinomycetota</taxon>
        <taxon>Actinomycetes</taxon>
        <taxon>Propionibacteriales</taxon>
        <taxon>Nocardioidaceae</taxon>
        <taxon>Tenggerimyces</taxon>
    </lineage>
</organism>
<reference evidence="8" key="1">
    <citation type="journal article" date="2019" name="Int. J. Syst. Evol. Microbiol.">
        <title>The Global Catalogue of Microorganisms (GCM) 10K type strain sequencing project: providing services to taxonomists for standard genome sequencing and annotation.</title>
        <authorList>
            <consortium name="The Broad Institute Genomics Platform"/>
            <consortium name="The Broad Institute Genome Sequencing Center for Infectious Disease"/>
            <person name="Wu L."/>
            <person name="Ma J."/>
        </authorList>
    </citation>
    <scope>NUCLEOTIDE SEQUENCE [LARGE SCALE GENOMIC DNA]</scope>
    <source>
        <strain evidence="8">CGMCC 4.7241</strain>
    </source>
</reference>
<keyword evidence="2" id="KW-0949">S-adenosyl-L-methionine</keyword>
<dbReference type="EMBL" id="JBHRZH010000033">
    <property type="protein sequence ID" value="MFC3764754.1"/>
    <property type="molecule type" value="Genomic_DNA"/>
</dbReference>
<comment type="caution">
    <text evidence="7">The sequence shown here is derived from an EMBL/GenBank/DDBJ whole genome shotgun (WGS) entry which is preliminary data.</text>
</comment>
<sequence>MRLVLASMPWQALHRPSLPIGILHALVARDCPDVDVVEFHGGLRWAEYVYDRWPEPEAVAQLSKVAEDGVFHGLGELVFASELRDDPAWRLDELADAARRADVDVDAVRFMRSCAEDYVGAAAEALLAVDPDLVGLTTTFMQNLPSLALARRLKQLRPSVRVVLGGANCEGPMGHAVHRNHPYVDYVVRGEAEEVFPLLLRRIRSGESVVELPGVCWWDGSRSVANPVARHSVPPAVLCAPDYDGWQEVLEASPLREFLSPELVLESARGCWWGEKHHCTFCGLNGAMMAFRSKPAATFWAELSSLVERHQILDVSVVDNILDMGYFSSLLPLMTEADWDLRVHYEVKSNLRATQIADLAAAGIVVVQPGIESLNARVLDLMDKGVTGAANVQTLRECEDHSLTVEWNYLYGFPGELASDYRGVLDQLPALVHLQPPGGASRIVLERFSPYFERPELGFARREPMGFYQQAYDLPRAELDDLAYFFGCDDAGIDDQLAGELAATISQWRRLYPSSSLTARTDGGADLVIEDRRAGWAASEHRLGGWQAAAYRSLDRRASPEGLRRRLERDGVGVSVDVLVDWLRALLVDGLVFVDGADWVALAVADTPWKAFAHGGHTREPAEVTG</sequence>
<dbReference type="PROSITE" id="PS51332">
    <property type="entry name" value="B12_BINDING"/>
    <property type="match status" value="1"/>
</dbReference>
<evidence type="ECO:0000256" key="5">
    <source>
        <dbReference type="ARBA" id="ARBA00023014"/>
    </source>
</evidence>
<comment type="cofactor">
    <cofactor evidence="1">
        <name>[4Fe-4S] cluster</name>
        <dbReference type="ChEBI" id="CHEBI:49883"/>
    </cofactor>
</comment>
<proteinExistence type="predicted"/>
<dbReference type="InterPro" id="IPR007197">
    <property type="entry name" value="rSAM"/>
</dbReference>
<dbReference type="InterPro" id="IPR051198">
    <property type="entry name" value="BchE-like"/>
</dbReference>
<keyword evidence="5" id="KW-0411">Iron-sulfur</keyword>
<dbReference type="SUPFAM" id="SSF102114">
    <property type="entry name" value="Radical SAM enzymes"/>
    <property type="match status" value="1"/>
</dbReference>
<dbReference type="InterPro" id="IPR006158">
    <property type="entry name" value="Cobalamin-bd"/>
</dbReference>
<dbReference type="Gene3D" id="3.80.30.20">
    <property type="entry name" value="tm_1862 like domain"/>
    <property type="match status" value="1"/>
</dbReference>
<dbReference type="SFLD" id="SFLDS00029">
    <property type="entry name" value="Radical_SAM"/>
    <property type="match status" value="1"/>
</dbReference>
<evidence type="ECO:0000259" key="6">
    <source>
        <dbReference type="PROSITE" id="PS51332"/>
    </source>
</evidence>
<dbReference type="PANTHER" id="PTHR43409">
    <property type="entry name" value="ANAEROBIC MAGNESIUM-PROTOPORPHYRIN IX MONOMETHYL ESTER CYCLASE-RELATED"/>
    <property type="match status" value="1"/>
</dbReference>
<keyword evidence="4" id="KW-0408">Iron</keyword>
<dbReference type="InterPro" id="IPR058240">
    <property type="entry name" value="rSAM_sf"/>
</dbReference>
<name>A0ABV7YLA1_9ACTN</name>
<keyword evidence="3" id="KW-0479">Metal-binding</keyword>
<dbReference type="NCBIfam" id="TIGR03975">
    <property type="entry name" value="rSAM_ocin_1"/>
    <property type="match status" value="1"/>
</dbReference>
<dbReference type="RefSeq" id="WP_205121596.1">
    <property type="nucleotide sequence ID" value="NZ_JAFBCM010000001.1"/>
</dbReference>
<evidence type="ECO:0000256" key="2">
    <source>
        <dbReference type="ARBA" id="ARBA00022691"/>
    </source>
</evidence>
<dbReference type="CDD" id="cd02068">
    <property type="entry name" value="radical_SAM_B12_BD"/>
    <property type="match status" value="1"/>
</dbReference>
<dbReference type="Pfam" id="PF02310">
    <property type="entry name" value="B12-binding"/>
    <property type="match status" value="1"/>
</dbReference>
<dbReference type="Gene3D" id="3.40.50.280">
    <property type="entry name" value="Cobalamin-binding domain"/>
    <property type="match status" value="1"/>
</dbReference>
<gene>
    <name evidence="7" type="ORF">ACFOUW_28215</name>
</gene>
<evidence type="ECO:0000313" key="7">
    <source>
        <dbReference type="EMBL" id="MFC3764754.1"/>
    </source>
</evidence>
<dbReference type="SFLD" id="SFLDF00324">
    <property type="entry name" value="bacteriocin_maturation"/>
    <property type="match status" value="1"/>
</dbReference>
<dbReference type="SMART" id="SM00729">
    <property type="entry name" value="Elp3"/>
    <property type="match status" value="1"/>
</dbReference>
<evidence type="ECO:0000256" key="1">
    <source>
        <dbReference type="ARBA" id="ARBA00001966"/>
    </source>
</evidence>
<evidence type="ECO:0000313" key="8">
    <source>
        <dbReference type="Proteomes" id="UP001595699"/>
    </source>
</evidence>
<dbReference type="SFLD" id="SFLDG01082">
    <property type="entry name" value="B12-binding_domain_containing"/>
    <property type="match status" value="1"/>
</dbReference>